<dbReference type="Gene3D" id="3.40.50.1820">
    <property type="entry name" value="alpha/beta hydrolase"/>
    <property type="match status" value="1"/>
</dbReference>
<feature type="chain" id="PRO_5015485496" evidence="1">
    <location>
        <begin position="23"/>
        <end position="719"/>
    </location>
</feature>
<dbReference type="InterPro" id="IPR002469">
    <property type="entry name" value="Peptidase_S9B_N"/>
</dbReference>
<dbReference type="AlphaFoldDB" id="A0A2S7SW90"/>
<organism evidence="4 5">
    <name type="scientific">Flavipsychrobacter stenotrophus</name>
    <dbReference type="NCBI Taxonomy" id="2077091"/>
    <lineage>
        <taxon>Bacteria</taxon>
        <taxon>Pseudomonadati</taxon>
        <taxon>Bacteroidota</taxon>
        <taxon>Chitinophagia</taxon>
        <taxon>Chitinophagales</taxon>
        <taxon>Chitinophagaceae</taxon>
        <taxon>Flavipsychrobacter</taxon>
    </lineage>
</organism>
<sequence length="719" mass="81567">MNYTKSILTLAIAAMLCTIATAQKKQFTMAEATNGMSTTLAPKGIKGTSWQPGTNMLWQVEKKDGKDQWTTTNYATEKAGVISNVEQGVYPEGEKVNAIPAIKWLNKDKAYFINDNSVITGTVDGNKFNWSKWVKLPDNNANTTVDKSMQIAYTVDNNLWLITKDKKTIQVTKETDKAIVCGRAVHRDEFGIDRGIFFSPKGNYLAYYRMDQTMVKDYPVVKWDVVPARADMVKYPMAGQASHEVTLCVYDPSTGKTVTLKTGEKHKDHYLTSITWSPDEKYIYVAILSREQNHLLLNKYNALTGEKVKTLFEENDPKYVHPTHPLMFVPGFDDEFIWWSERDGFAHLYLYNTDGTLIRQVTKGNWVVNEIVGYDKQNGRIIFTAAKESPMEKHIYGVNIDNGNIYRIDKGDGMHTATCSEDGKYVLDVYSAGDVPKTTCIRSTDGKTNVELLKSPDPLADYDRAIVRNVTIKAADGVTPLYVKLILPPNFDSTKKYPTIVYLYNGPNVQLLHNSFPASGNLWYEYMAQHGYIIFTMDGRGSWNRGMAFEQATFRHLGDVEMDDQLKGVDYLKKLKYVDANRMGVHGWSFGGFMTTSLMLKHPGIFKAAVAGGPVMDWSMYEVMYTERYMDTPEGNPSGYKNSCLLDKVKNLQGKLMLIHGTSDDVVVWQHSIDFIKKSVDEGVQVDYFVYPGHEHNVRGKDRIHLMQKITNYFDDYLK</sequence>
<dbReference type="Gene3D" id="2.140.10.30">
    <property type="entry name" value="Dipeptidylpeptidase IV, N-terminal domain"/>
    <property type="match status" value="1"/>
</dbReference>
<dbReference type="SUPFAM" id="SSF53474">
    <property type="entry name" value="alpha/beta-Hydrolases"/>
    <property type="match status" value="1"/>
</dbReference>
<evidence type="ECO:0000259" key="3">
    <source>
        <dbReference type="Pfam" id="PF00930"/>
    </source>
</evidence>
<gene>
    <name evidence="4" type="ORF">CJD36_012860</name>
</gene>
<dbReference type="InterPro" id="IPR050278">
    <property type="entry name" value="Serine_Prot_S9B/DPPIV"/>
</dbReference>
<comment type="caution">
    <text evidence="4">The sequence shown here is derived from an EMBL/GenBank/DDBJ whole genome shotgun (WGS) entry which is preliminary data.</text>
</comment>
<dbReference type="Proteomes" id="UP000239872">
    <property type="component" value="Unassembled WGS sequence"/>
</dbReference>
<keyword evidence="5" id="KW-1185">Reference proteome</keyword>
<feature type="signal peptide" evidence="1">
    <location>
        <begin position="1"/>
        <end position="22"/>
    </location>
</feature>
<dbReference type="GO" id="GO:0008239">
    <property type="term" value="F:dipeptidyl-peptidase activity"/>
    <property type="evidence" value="ECO:0007669"/>
    <property type="project" value="TreeGrafter"/>
</dbReference>
<protein>
    <submittedName>
        <fullName evidence="4">S9 family peptidase</fullName>
    </submittedName>
</protein>
<proteinExistence type="predicted"/>
<name>A0A2S7SW90_9BACT</name>
<dbReference type="PANTHER" id="PTHR11731">
    <property type="entry name" value="PROTEASE FAMILY S9B,C DIPEPTIDYL-PEPTIDASE IV-RELATED"/>
    <property type="match status" value="1"/>
</dbReference>
<reference evidence="4 5" key="1">
    <citation type="submission" date="2018-01" db="EMBL/GenBank/DDBJ databases">
        <title>A novel member of the phylum Bacteroidetes isolated from glacier ice.</title>
        <authorList>
            <person name="Liu Q."/>
            <person name="Xin Y.-H."/>
        </authorList>
    </citation>
    <scope>NUCLEOTIDE SEQUENCE [LARGE SCALE GENOMIC DNA]</scope>
    <source>
        <strain evidence="4 5">RB1R16</strain>
    </source>
</reference>
<dbReference type="EMBL" id="PPSL01000003">
    <property type="protein sequence ID" value="PQJ10855.1"/>
    <property type="molecule type" value="Genomic_DNA"/>
</dbReference>
<dbReference type="SUPFAM" id="SSF82171">
    <property type="entry name" value="DPP6 N-terminal domain-like"/>
    <property type="match status" value="1"/>
</dbReference>
<feature type="domain" description="Dipeptidylpeptidase IV N-terminal" evidence="3">
    <location>
        <begin position="147"/>
        <end position="436"/>
    </location>
</feature>
<keyword evidence="1" id="KW-0732">Signal</keyword>
<dbReference type="Pfam" id="PF00930">
    <property type="entry name" value="DPPIV_N"/>
    <property type="match status" value="1"/>
</dbReference>
<dbReference type="PANTHER" id="PTHR11731:SF193">
    <property type="entry name" value="DIPEPTIDYL PEPTIDASE 9"/>
    <property type="match status" value="1"/>
</dbReference>
<evidence type="ECO:0000313" key="5">
    <source>
        <dbReference type="Proteomes" id="UP000239872"/>
    </source>
</evidence>
<evidence type="ECO:0000313" key="4">
    <source>
        <dbReference type="EMBL" id="PQJ10855.1"/>
    </source>
</evidence>
<accession>A0A2S7SW90</accession>
<feature type="domain" description="Peptidase S9 prolyl oligopeptidase catalytic" evidence="2">
    <location>
        <begin position="525"/>
        <end position="719"/>
    </location>
</feature>
<dbReference type="GO" id="GO:0008236">
    <property type="term" value="F:serine-type peptidase activity"/>
    <property type="evidence" value="ECO:0007669"/>
    <property type="project" value="InterPro"/>
</dbReference>
<dbReference type="GO" id="GO:0006508">
    <property type="term" value="P:proteolysis"/>
    <property type="evidence" value="ECO:0007669"/>
    <property type="project" value="InterPro"/>
</dbReference>
<dbReference type="OrthoDB" id="9812921at2"/>
<dbReference type="RefSeq" id="WP_105039582.1">
    <property type="nucleotide sequence ID" value="NZ_PPSL01000003.1"/>
</dbReference>
<evidence type="ECO:0000259" key="2">
    <source>
        <dbReference type="Pfam" id="PF00326"/>
    </source>
</evidence>
<dbReference type="InterPro" id="IPR001375">
    <property type="entry name" value="Peptidase_S9_cat"/>
</dbReference>
<dbReference type="Pfam" id="PF00326">
    <property type="entry name" value="Peptidase_S9"/>
    <property type="match status" value="1"/>
</dbReference>
<evidence type="ECO:0000256" key="1">
    <source>
        <dbReference type="SAM" id="SignalP"/>
    </source>
</evidence>
<dbReference type="InterPro" id="IPR029058">
    <property type="entry name" value="AB_hydrolase_fold"/>
</dbReference>